<feature type="region of interest" description="Disordered" evidence="1">
    <location>
        <begin position="391"/>
        <end position="422"/>
    </location>
</feature>
<comment type="caution">
    <text evidence="2">The sequence shown here is derived from an EMBL/GenBank/DDBJ whole genome shotgun (WGS) entry which is preliminary data.</text>
</comment>
<feature type="compositionally biased region" description="Low complexity" evidence="1">
    <location>
        <begin position="107"/>
        <end position="122"/>
    </location>
</feature>
<feature type="region of interest" description="Disordered" evidence="1">
    <location>
        <begin position="31"/>
        <end position="127"/>
    </location>
</feature>
<gene>
    <name evidence="2" type="ORF">CAS74_000579</name>
</gene>
<organism evidence="2 3">
    <name type="scientific">Pichia kudriavzevii</name>
    <name type="common">Yeast</name>
    <name type="synonym">Issatchenkia orientalis</name>
    <dbReference type="NCBI Taxonomy" id="4909"/>
    <lineage>
        <taxon>Eukaryota</taxon>
        <taxon>Fungi</taxon>
        <taxon>Dikarya</taxon>
        <taxon>Ascomycota</taxon>
        <taxon>Saccharomycotina</taxon>
        <taxon>Pichiomycetes</taxon>
        <taxon>Pichiales</taxon>
        <taxon>Pichiaceae</taxon>
        <taxon>Pichia</taxon>
    </lineage>
</organism>
<feature type="compositionally biased region" description="Low complexity" evidence="1">
    <location>
        <begin position="500"/>
        <end position="525"/>
    </location>
</feature>
<reference evidence="2 3" key="1">
    <citation type="submission" date="2017-05" db="EMBL/GenBank/DDBJ databases">
        <title>The Genome Sequence of Candida krusei Ckrusei653.</title>
        <authorList>
            <person name="Cuomo C."/>
            <person name="Forche A."/>
            <person name="Young S."/>
            <person name="Abouelleil A."/>
            <person name="Cao P."/>
            <person name="Chapman S."/>
            <person name="Cusick C."/>
            <person name="Shea T."/>
            <person name="Nusbaum C."/>
            <person name="Birren B."/>
        </authorList>
    </citation>
    <scope>NUCLEOTIDE SEQUENCE [LARGE SCALE GENOMIC DNA]</scope>
    <source>
        <strain evidence="2 3">Ckrusei653</strain>
    </source>
</reference>
<feature type="region of interest" description="Disordered" evidence="1">
    <location>
        <begin position="160"/>
        <end position="182"/>
    </location>
</feature>
<feature type="compositionally biased region" description="Basic and acidic residues" evidence="1">
    <location>
        <begin position="457"/>
        <end position="480"/>
    </location>
</feature>
<feature type="compositionally biased region" description="Polar residues" evidence="1">
    <location>
        <begin position="96"/>
        <end position="106"/>
    </location>
</feature>
<evidence type="ECO:0000313" key="3">
    <source>
        <dbReference type="Proteomes" id="UP000195871"/>
    </source>
</evidence>
<sequence>MSMLNDTYAGTCAPSLAEPIAIPINNSATSGINPNGSSTGTPTTSANTLTFNNDTGIRKDPSEHLDTSNRNILAPPNNVPKRGHRHRRSAAISGDFDTSTFLQPPTSNLNSHSLSKSLPSSPIRNSSNGNSINDLLLESSSPNKYSPCIANSAFSNLHNNINNNNNNNNNNSNNNKFNPSSNLSSTPIKLYLTEETRFSDSNSNIPDAMIDLDDINHRPFNSSSLPTSSTGNQLFPSLNLPPLTPTNQSTIKFSHHLPKHSILCSPKKQDVMIVEEITEENNTFHLEDDSFIDDLEDNDSSYENLLPNSASQNDYHSMLMSKHLNNSLTSIPTKNSQTSSLASSTSNQQILTSSSSPNPFSNVNTPSISSLKGKVRYQSYYTQNYNYNYNYNLPSTPKNNSQPPFTQRLNNSTSMSPIKPSIKSPFRYQTLQYDLPDNFHTENHQLDIDIHVSSDCDVSREGEAVEQEKDQEEKDGENTKGRNKNSKTRNSDLNSVQNLSLDSNSNTHISSSSTLNLSTNSNSNSKSKEKIGTSNSIKLNHKHERSNSFFSILSKKISHHKRKSSTISNYTEKSIIEQQTNDELLGLNTFNDSTLNEDYTITPDCLGEPGPMIEISSNEINKQTHSSSPLSISTSSSNARPNNASDNHYTKHYQKQSSSHKHNSSHNHSHSHSLSHANTKTHHHKKGLFGWMIKKKDRVHSQ</sequence>
<feature type="compositionally biased region" description="Low complexity" evidence="1">
    <location>
        <begin position="33"/>
        <end position="50"/>
    </location>
</feature>
<accession>A0A1Z8JUB7</accession>
<dbReference type="VEuPathDB" id="FungiDB:C5L36_0C05660"/>
<feature type="compositionally biased region" description="Basic residues" evidence="1">
    <location>
        <begin position="650"/>
        <end position="702"/>
    </location>
</feature>
<feature type="region of interest" description="Disordered" evidence="1">
    <location>
        <begin position="328"/>
        <end position="367"/>
    </location>
</feature>
<evidence type="ECO:0000256" key="1">
    <source>
        <dbReference type="SAM" id="MobiDB-lite"/>
    </source>
</evidence>
<feature type="region of interest" description="Disordered" evidence="1">
    <location>
        <begin position="457"/>
        <end position="540"/>
    </location>
</feature>
<feature type="compositionally biased region" description="Low complexity" evidence="1">
    <location>
        <begin position="335"/>
        <end position="367"/>
    </location>
</feature>
<dbReference type="AlphaFoldDB" id="A0A1Z8JUB7"/>
<name>A0A1Z8JUB7_PICKU</name>
<feature type="compositionally biased region" description="Polar residues" evidence="1">
    <location>
        <begin position="393"/>
        <end position="415"/>
    </location>
</feature>
<dbReference type="EMBL" id="NHMM01000001">
    <property type="protein sequence ID" value="OUT24195.1"/>
    <property type="molecule type" value="Genomic_DNA"/>
</dbReference>
<feature type="compositionally biased region" description="Polar residues" evidence="1">
    <location>
        <begin position="638"/>
        <end position="647"/>
    </location>
</feature>
<protein>
    <submittedName>
        <fullName evidence="2">Uncharacterized protein</fullName>
    </submittedName>
</protein>
<feature type="region of interest" description="Disordered" evidence="1">
    <location>
        <begin position="621"/>
        <end position="702"/>
    </location>
</feature>
<proteinExistence type="predicted"/>
<evidence type="ECO:0000313" key="2">
    <source>
        <dbReference type="EMBL" id="OUT24195.1"/>
    </source>
</evidence>
<feature type="compositionally biased region" description="Low complexity" evidence="1">
    <location>
        <begin position="626"/>
        <end position="637"/>
    </location>
</feature>
<feature type="compositionally biased region" description="Basic and acidic residues" evidence="1">
    <location>
        <begin position="56"/>
        <end position="67"/>
    </location>
</feature>
<dbReference type="Proteomes" id="UP000195871">
    <property type="component" value="Unassembled WGS sequence"/>
</dbReference>